<reference evidence="6 7" key="1">
    <citation type="submission" date="2015-08" db="EMBL/GenBank/DDBJ databases">
        <title>Next Generation Sequencing and Analysis of the Genome of Puccinia sorghi L Schw, the Causal Agent of Maize Common Rust.</title>
        <authorList>
            <person name="Rochi L."/>
            <person name="Burguener G."/>
            <person name="Darino M."/>
            <person name="Turjanski A."/>
            <person name="Kreff E."/>
            <person name="Dieguez M.J."/>
            <person name="Sacco F."/>
        </authorList>
    </citation>
    <scope>NUCLEOTIDE SEQUENCE [LARGE SCALE GENOMIC DNA]</scope>
    <source>
        <strain evidence="6 7">RO10H11247</strain>
    </source>
</reference>
<dbReference type="GO" id="GO:0005737">
    <property type="term" value="C:cytoplasm"/>
    <property type="evidence" value="ECO:0007669"/>
    <property type="project" value="TreeGrafter"/>
</dbReference>
<dbReference type="PANTHER" id="PTHR13710">
    <property type="entry name" value="DNA HELICASE RECQ FAMILY MEMBER"/>
    <property type="match status" value="1"/>
</dbReference>
<dbReference type="Proteomes" id="UP000037035">
    <property type="component" value="Unassembled WGS sequence"/>
</dbReference>
<evidence type="ECO:0000256" key="3">
    <source>
        <dbReference type="ARBA" id="ARBA00023235"/>
    </source>
</evidence>
<dbReference type="OrthoDB" id="2507244at2759"/>
<organism evidence="6 7">
    <name type="scientific">Puccinia sorghi</name>
    <dbReference type="NCBI Taxonomy" id="27349"/>
    <lineage>
        <taxon>Eukaryota</taxon>
        <taxon>Fungi</taxon>
        <taxon>Dikarya</taxon>
        <taxon>Basidiomycota</taxon>
        <taxon>Pucciniomycotina</taxon>
        <taxon>Pucciniomycetes</taxon>
        <taxon>Pucciniales</taxon>
        <taxon>Pucciniaceae</taxon>
        <taxon>Puccinia</taxon>
    </lineage>
</organism>
<comment type="similarity">
    <text evidence="1">Belongs to the helicase family. RecQ subfamily.</text>
</comment>
<dbReference type="EMBL" id="LAVV01007937">
    <property type="protein sequence ID" value="KNZ54272.1"/>
    <property type="molecule type" value="Genomic_DNA"/>
</dbReference>
<dbReference type="GO" id="GO:0009378">
    <property type="term" value="F:four-way junction helicase activity"/>
    <property type="evidence" value="ECO:0007669"/>
    <property type="project" value="TreeGrafter"/>
</dbReference>
<evidence type="ECO:0000256" key="5">
    <source>
        <dbReference type="ARBA" id="ARBA00034808"/>
    </source>
</evidence>
<accession>A0A0L6V183</accession>
<protein>
    <recommendedName>
        <fullName evidence="5">DNA 3'-5' helicase</fullName>
        <ecNumber evidence="5">5.6.2.4</ecNumber>
    </recommendedName>
</protein>
<name>A0A0L6V183_9BASI</name>
<dbReference type="GO" id="GO:0043138">
    <property type="term" value="F:3'-5' DNA helicase activity"/>
    <property type="evidence" value="ECO:0007669"/>
    <property type="project" value="UniProtKB-EC"/>
</dbReference>
<gene>
    <name evidence="6" type="ORF">VP01_2992g1</name>
</gene>
<dbReference type="PANTHER" id="PTHR13710:SF105">
    <property type="entry name" value="ATP-DEPENDENT DNA HELICASE Q1"/>
    <property type="match status" value="1"/>
</dbReference>
<keyword evidence="7" id="KW-1185">Reference proteome</keyword>
<proteinExistence type="inferred from homology"/>
<dbReference type="AlphaFoldDB" id="A0A0L6V183"/>
<dbReference type="GO" id="GO:0003677">
    <property type="term" value="F:DNA binding"/>
    <property type="evidence" value="ECO:0007669"/>
    <property type="project" value="UniProtKB-KW"/>
</dbReference>
<keyword evidence="3" id="KW-0413">Isomerase</keyword>
<dbReference type="GO" id="GO:0005694">
    <property type="term" value="C:chromosome"/>
    <property type="evidence" value="ECO:0007669"/>
    <property type="project" value="TreeGrafter"/>
</dbReference>
<evidence type="ECO:0000256" key="2">
    <source>
        <dbReference type="ARBA" id="ARBA00023125"/>
    </source>
</evidence>
<sequence>GSSEPNGSPPLSVLNSQLFQEIFYSMELENRLASVVVDEAHMIYVWGRALLNYGIFQPSYGKLGAQLLFHKKKPILSISATCLPTTINDILTSLKLTNS</sequence>
<comment type="catalytic activity">
    <reaction evidence="4">
        <text>Couples ATP hydrolysis with the unwinding of duplex DNA by translocating in the 3'-5' direction.</text>
        <dbReference type="EC" id="5.6.2.4"/>
    </reaction>
</comment>
<comment type="caution">
    <text evidence="6">The sequence shown here is derived from an EMBL/GenBank/DDBJ whole genome shotgun (WGS) entry which is preliminary data.</text>
</comment>
<evidence type="ECO:0000256" key="1">
    <source>
        <dbReference type="ARBA" id="ARBA00005446"/>
    </source>
</evidence>
<feature type="non-terminal residue" evidence="6">
    <location>
        <position position="1"/>
    </location>
</feature>
<dbReference type="STRING" id="27349.A0A0L6V183"/>
<dbReference type="SUPFAM" id="SSF52540">
    <property type="entry name" value="P-loop containing nucleoside triphosphate hydrolases"/>
    <property type="match status" value="1"/>
</dbReference>
<dbReference type="GO" id="GO:0000724">
    <property type="term" value="P:double-strand break repair via homologous recombination"/>
    <property type="evidence" value="ECO:0007669"/>
    <property type="project" value="TreeGrafter"/>
</dbReference>
<evidence type="ECO:0000313" key="7">
    <source>
        <dbReference type="Proteomes" id="UP000037035"/>
    </source>
</evidence>
<keyword evidence="2" id="KW-0238">DNA-binding</keyword>
<evidence type="ECO:0000313" key="6">
    <source>
        <dbReference type="EMBL" id="KNZ54272.1"/>
    </source>
</evidence>
<evidence type="ECO:0000256" key="4">
    <source>
        <dbReference type="ARBA" id="ARBA00034617"/>
    </source>
</evidence>
<dbReference type="EC" id="5.6.2.4" evidence="5"/>
<dbReference type="VEuPathDB" id="FungiDB:VP01_2992g1"/>
<dbReference type="InterPro" id="IPR027417">
    <property type="entry name" value="P-loop_NTPase"/>
</dbReference>
<dbReference type="Gene3D" id="3.40.50.300">
    <property type="entry name" value="P-loop containing nucleotide triphosphate hydrolases"/>
    <property type="match status" value="1"/>
</dbReference>